<sequence>MRDPALHAVEMGEEFVMMGLAQGEYYSVKGVAATLWRHLAEPHDLAELCTAVAEEYDVTAEACRGDVEAFLAQLRDKRMVLAAP</sequence>
<evidence type="ECO:0008006" key="3">
    <source>
        <dbReference type="Google" id="ProtNLM"/>
    </source>
</evidence>
<reference evidence="2" key="1">
    <citation type="journal article" date="2019" name="Int. J. Syst. Evol. Microbiol.">
        <title>The Global Catalogue of Microorganisms (GCM) 10K type strain sequencing project: providing services to taxonomists for standard genome sequencing and annotation.</title>
        <authorList>
            <consortium name="The Broad Institute Genomics Platform"/>
            <consortium name="The Broad Institute Genome Sequencing Center for Infectious Disease"/>
            <person name="Wu L."/>
            <person name="Ma J."/>
        </authorList>
    </citation>
    <scope>NUCLEOTIDE SEQUENCE [LARGE SCALE GENOMIC DNA]</scope>
    <source>
        <strain evidence="2">JCM 17460</strain>
    </source>
</reference>
<dbReference type="Proteomes" id="UP001500301">
    <property type="component" value="Unassembled WGS sequence"/>
</dbReference>
<evidence type="ECO:0000313" key="2">
    <source>
        <dbReference type="Proteomes" id="UP001500301"/>
    </source>
</evidence>
<proteinExistence type="predicted"/>
<comment type="caution">
    <text evidence="1">The sequence shown here is derived from an EMBL/GenBank/DDBJ whole genome shotgun (WGS) entry which is preliminary data.</text>
</comment>
<dbReference type="Pfam" id="PF05402">
    <property type="entry name" value="PqqD"/>
    <property type="match status" value="1"/>
</dbReference>
<accession>A0ABP6V067</accession>
<dbReference type="EMBL" id="BAABBB010000007">
    <property type="protein sequence ID" value="GAA3526208.1"/>
    <property type="molecule type" value="Genomic_DNA"/>
</dbReference>
<gene>
    <name evidence="1" type="ORF">GCM10022263_13710</name>
</gene>
<keyword evidence="2" id="KW-1185">Reference proteome</keyword>
<organism evidence="1 2">
    <name type="scientific">Nocardioides daeguensis</name>
    <dbReference type="NCBI Taxonomy" id="908359"/>
    <lineage>
        <taxon>Bacteria</taxon>
        <taxon>Bacillati</taxon>
        <taxon>Actinomycetota</taxon>
        <taxon>Actinomycetes</taxon>
        <taxon>Propionibacteriales</taxon>
        <taxon>Nocardioidaceae</taxon>
        <taxon>Nocardioides</taxon>
    </lineage>
</organism>
<protein>
    <recommendedName>
        <fullName evidence="3">PqqD family protein</fullName>
    </recommendedName>
</protein>
<dbReference type="InterPro" id="IPR008792">
    <property type="entry name" value="PQQD"/>
</dbReference>
<evidence type="ECO:0000313" key="1">
    <source>
        <dbReference type="EMBL" id="GAA3526208.1"/>
    </source>
</evidence>
<name>A0ABP6V067_9ACTN</name>
<dbReference type="RefSeq" id="WP_218233996.1">
    <property type="nucleotide sequence ID" value="NZ_BAABBB010000007.1"/>
</dbReference>